<comment type="caution">
    <text evidence="2">The sequence shown here is derived from an EMBL/GenBank/DDBJ whole genome shotgun (WGS) entry which is preliminary data.</text>
</comment>
<feature type="compositionally biased region" description="Basic and acidic residues" evidence="1">
    <location>
        <begin position="12"/>
        <end position="35"/>
    </location>
</feature>
<accession>A0A2S9QIA2</accession>
<protein>
    <submittedName>
        <fullName evidence="2">Uncharacterized protein</fullName>
    </submittedName>
</protein>
<feature type="region of interest" description="Disordered" evidence="1">
    <location>
        <begin position="1"/>
        <end position="60"/>
    </location>
</feature>
<dbReference type="OrthoDB" id="7190664at2"/>
<sequence length="60" mass="6755">MTKIPPTPPENQSHKGTGDPKTPVRDQAPHGKQRPENPQQQGQQANIKQNTKNQGYQQDR</sequence>
<feature type="compositionally biased region" description="Low complexity" evidence="1">
    <location>
        <begin position="36"/>
        <end position="50"/>
    </location>
</feature>
<evidence type="ECO:0000313" key="2">
    <source>
        <dbReference type="EMBL" id="PRH89097.1"/>
    </source>
</evidence>
<name>A0A2S9QIA2_9HYPH</name>
<dbReference type="RefSeq" id="WP_105860064.1">
    <property type="nucleotide sequence ID" value="NZ_PUEJ01000001.1"/>
</dbReference>
<organism evidence="2 3">
    <name type="scientific">Labrys okinawensis</name>
    <dbReference type="NCBI Taxonomy" id="346911"/>
    <lineage>
        <taxon>Bacteria</taxon>
        <taxon>Pseudomonadati</taxon>
        <taxon>Pseudomonadota</taxon>
        <taxon>Alphaproteobacteria</taxon>
        <taxon>Hyphomicrobiales</taxon>
        <taxon>Xanthobacteraceae</taxon>
        <taxon>Labrys</taxon>
    </lineage>
</organism>
<reference evidence="2 3" key="1">
    <citation type="submission" date="2018-02" db="EMBL/GenBank/DDBJ databases">
        <title>Whole genome sequencing of endophytic bacterium.</title>
        <authorList>
            <person name="Eedara R."/>
            <person name="Podile A.R."/>
        </authorList>
    </citation>
    <scope>NUCLEOTIDE SEQUENCE [LARGE SCALE GENOMIC DNA]</scope>
    <source>
        <strain evidence="2 3">RP1T</strain>
    </source>
</reference>
<dbReference type="Proteomes" id="UP000237682">
    <property type="component" value="Unassembled WGS sequence"/>
</dbReference>
<evidence type="ECO:0000256" key="1">
    <source>
        <dbReference type="SAM" id="MobiDB-lite"/>
    </source>
</evidence>
<dbReference type="EMBL" id="PUEJ01000001">
    <property type="protein sequence ID" value="PRH89097.1"/>
    <property type="molecule type" value="Genomic_DNA"/>
</dbReference>
<feature type="compositionally biased region" description="Polar residues" evidence="1">
    <location>
        <begin position="51"/>
        <end position="60"/>
    </location>
</feature>
<gene>
    <name evidence="2" type="ORF">C5L14_00425</name>
</gene>
<evidence type="ECO:0000313" key="3">
    <source>
        <dbReference type="Proteomes" id="UP000237682"/>
    </source>
</evidence>
<proteinExistence type="predicted"/>
<keyword evidence="3" id="KW-1185">Reference proteome</keyword>
<dbReference type="AlphaFoldDB" id="A0A2S9QIA2"/>